<evidence type="ECO:0000256" key="4">
    <source>
        <dbReference type="RuleBase" id="RU362073"/>
    </source>
</evidence>
<dbReference type="AlphaFoldDB" id="Q52079"/>
<accession>Q52079</accession>
<feature type="domain" description="Flagellin C-terminal" evidence="6">
    <location>
        <begin position="602"/>
        <end position="687"/>
    </location>
</feature>
<reference evidence="7" key="1">
    <citation type="journal article" date="1994" name="Microbiology">
        <title>Molecular cloning of two Pseudomonas flagellin genes and basal body structural genes.</title>
        <authorList>
            <person name="Winstanley C."/>
            <person name="Morgan J.A."/>
            <person name="Pickup R.W."/>
            <person name="Saunders J.R."/>
        </authorList>
    </citation>
    <scope>NUCLEOTIDE SEQUENCE</scope>
    <source>
        <strain evidence="7">PaW8</strain>
    </source>
</reference>
<evidence type="ECO:0000256" key="3">
    <source>
        <dbReference type="ARBA" id="ARBA00023143"/>
    </source>
</evidence>
<dbReference type="Pfam" id="PF00669">
    <property type="entry name" value="Flagellin_N"/>
    <property type="match status" value="1"/>
</dbReference>
<dbReference type="InterPro" id="IPR001492">
    <property type="entry name" value="Flagellin"/>
</dbReference>
<organism evidence="7">
    <name type="scientific">Pseudomonas putida</name>
    <name type="common">Arthrobacter siderocapsulatus</name>
    <dbReference type="NCBI Taxonomy" id="303"/>
    <lineage>
        <taxon>Bacteria</taxon>
        <taxon>Pseudomonadati</taxon>
        <taxon>Pseudomonadota</taxon>
        <taxon>Gammaproteobacteria</taxon>
        <taxon>Pseudomonadales</taxon>
        <taxon>Pseudomonadaceae</taxon>
        <taxon>Pseudomonas</taxon>
    </lineage>
</organism>
<evidence type="ECO:0000256" key="1">
    <source>
        <dbReference type="ARBA" id="ARBA00005709"/>
    </source>
</evidence>
<keyword evidence="3 4" id="KW-0975">Bacterial flagellum</keyword>
<dbReference type="GO" id="GO:0005576">
    <property type="term" value="C:extracellular region"/>
    <property type="evidence" value="ECO:0007669"/>
    <property type="project" value="UniProtKB-SubCell"/>
</dbReference>
<comment type="subcellular location">
    <subcellularLocation>
        <location evidence="4">Secreted</location>
    </subcellularLocation>
    <subcellularLocation>
        <location evidence="4">Bacterial flagellum</location>
    </subcellularLocation>
</comment>
<keyword evidence="7" id="KW-0966">Cell projection</keyword>
<dbReference type="Gene3D" id="3.30.70.2120">
    <property type="match status" value="2"/>
</dbReference>
<evidence type="ECO:0000259" key="6">
    <source>
        <dbReference type="Pfam" id="PF00700"/>
    </source>
</evidence>
<dbReference type="InterPro" id="IPR042187">
    <property type="entry name" value="Flagellin_C_sub2"/>
</dbReference>
<dbReference type="InterPro" id="IPR001029">
    <property type="entry name" value="Flagellin_N"/>
</dbReference>
<dbReference type="InterPro" id="IPR010810">
    <property type="entry name" value="Flagellin_hook_IN_motif"/>
</dbReference>
<protein>
    <recommendedName>
        <fullName evidence="4">Flagellin</fullName>
    </recommendedName>
</protein>
<dbReference type="Pfam" id="PF00700">
    <property type="entry name" value="Flagellin_C"/>
    <property type="match status" value="1"/>
</dbReference>
<feature type="domain" description="Flagellin N-terminal" evidence="5">
    <location>
        <begin position="5"/>
        <end position="142"/>
    </location>
</feature>
<dbReference type="GO" id="GO:0005198">
    <property type="term" value="F:structural molecule activity"/>
    <property type="evidence" value="ECO:0007669"/>
    <property type="project" value="UniProtKB-UniRule"/>
</dbReference>
<dbReference type="Gene3D" id="6.10.280.190">
    <property type="match status" value="1"/>
</dbReference>
<keyword evidence="7" id="KW-0282">Flagellum</keyword>
<dbReference type="EMBL" id="L15366">
    <property type="protein sequence ID" value="AAA62843.1"/>
    <property type="molecule type" value="Genomic_DNA"/>
</dbReference>
<keyword evidence="2 4" id="KW-0964">Secreted</keyword>
<proteinExistence type="inferred from homology"/>
<name>Q52079_PSEPU</name>
<dbReference type="Gene3D" id="6.10.10.10">
    <property type="entry name" value="Flagellar export chaperone, C-terminal domain"/>
    <property type="match status" value="1"/>
</dbReference>
<evidence type="ECO:0000313" key="7">
    <source>
        <dbReference type="EMBL" id="AAA62843.1"/>
    </source>
</evidence>
<dbReference type="PANTHER" id="PTHR42792">
    <property type="entry name" value="FLAGELLIN"/>
    <property type="match status" value="1"/>
</dbReference>
<dbReference type="Pfam" id="PF07196">
    <property type="entry name" value="Flagellin_IN"/>
    <property type="match status" value="4"/>
</dbReference>
<dbReference type="Gene3D" id="2.60.40.4390">
    <property type="match status" value="1"/>
</dbReference>
<dbReference type="PRINTS" id="PR00207">
    <property type="entry name" value="FLAGELLIN"/>
</dbReference>
<evidence type="ECO:0000259" key="5">
    <source>
        <dbReference type="Pfam" id="PF00669"/>
    </source>
</evidence>
<keyword evidence="7" id="KW-0969">Cilium</keyword>
<dbReference type="GO" id="GO:0009288">
    <property type="term" value="C:bacterial-type flagellum"/>
    <property type="evidence" value="ECO:0007669"/>
    <property type="project" value="UniProtKB-SubCell"/>
</dbReference>
<sequence length="688" mass="68215">MALTVNTNITSMSVQKNLNKSSDALGTTMGRLSSGLKINSAKDDAAGLQISNRLTTQIKGLSVAVKNANDGISIAQTAEGAMATSGNIMQRMRELALQSANGSNSDDDRASMQQEFTALSGELTRIANTTTFGGRNLLDGTFSGSSFQVGANSNESISFGMKDVSATSMKGNYNEASVAGGVATLQASVTGAAGKFGTNNAGSTSASVVGTAGAGVFDKPTIGAAAGNLVLNVGTTTTTIAAAAGDTLQDVVDNINLETSNTGVTASIDSATGALKLDGTQAFTIDASTDDVLSTALGLAEAGGAQLSKTGTANLRDGVLGAGGAGNLTLGSTNIALVATDTLSSVVGKVNAQTGTTGVTASIDSATGQLKLNSAAGFDVGGTAGTLTGLGLTAGSVAIAPQTTGLASAASIDINGTTFNFAQGDDLDAIVDNINNNGAGAVGSGTALTGVTAKNDNGRLVLTSANGQDIKLDNGSGVTGQGALAAVGLNSGTTKAGLVADTSISLNGVEVKFKKGDDMDSIAASINAASTGVNASVVVNAGSSTLSLFADQDITVADGSNGTGLARRAGSDCCCRQTSALEMESTVSNLNITDAQSAQQAIQVLDGAMQSLDSQRSQLGAVQNRFDSTVANLQSISENSTAARSRIQDADFAAETAELSKQQTLQQASTAILSQANQLPSSVLKLLG</sequence>
<evidence type="ECO:0000256" key="2">
    <source>
        <dbReference type="ARBA" id="ARBA00022525"/>
    </source>
</evidence>
<comment type="function">
    <text evidence="4">Flagellin is the subunit protein which polymerizes to form the filaments of bacterial flagella.</text>
</comment>
<dbReference type="SUPFAM" id="SSF64518">
    <property type="entry name" value="Phase 1 flagellin"/>
    <property type="match status" value="2"/>
</dbReference>
<dbReference type="PANTHER" id="PTHR42792:SF2">
    <property type="entry name" value="FLAGELLIN"/>
    <property type="match status" value="1"/>
</dbReference>
<dbReference type="InterPro" id="IPR046358">
    <property type="entry name" value="Flagellin_C"/>
</dbReference>
<comment type="similarity">
    <text evidence="1 4">Belongs to the bacterial flagellin family.</text>
</comment>
<dbReference type="Gene3D" id="1.20.1330.10">
    <property type="entry name" value="f41 fragment of flagellin, N-terminal domain"/>
    <property type="match status" value="2"/>
</dbReference>